<gene>
    <name evidence="4" type="primary">RvY_02424-1</name>
    <name evidence="4" type="synonym">RvY_02424.1</name>
    <name evidence="4" type="ORF">RvY_02424</name>
</gene>
<dbReference type="OrthoDB" id="10623389at2759"/>
<dbReference type="CDD" id="cd00742">
    <property type="entry name" value="FABP"/>
    <property type="match status" value="1"/>
</dbReference>
<dbReference type="Gene3D" id="2.40.128.20">
    <property type="match status" value="1"/>
</dbReference>
<dbReference type="EMBL" id="BDGG01000001">
    <property type="protein sequence ID" value="GAU89932.1"/>
    <property type="molecule type" value="Genomic_DNA"/>
</dbReference>
<dbReference type="InterPro" id="IPR012674">
    <property type="entry name" value="Calycin"/>
</dbReference>
<dbReference type="SUPFAM" id="SSF50814">
    <property type="entry name" value="Lipocalins"/>
    <property type="match status" value="1"/>
</dbReference>
<keyword evidence="5" id="KW-1185">Reference proteome</keyword>
<proteinExistence type="inferred from homology"/>
<sequence length="159" mass="18094">MASKQIQDADITRGEEGAEWTGKPWLGKWCSIPEKDHNLEAYLAAMGVDMSHPNMKKDQPVTLHTFKKGDEYHHKIVVKEAGYINDVIFRLGQETPGSYNGQQFTVNYEEQGGALVGTIKYPAHNKVIHNTYKMDGQNLTKTSECEGVVHKRWYNKQQN</sequence>
<dbReference type="Proteomes" id="UP000186922">
    <property type="component" value="Unassembled WGS sequence"/>
</dbReference>
<comment type="function">
    <text evidence="3">Secreted heat soluble protein acting as a molecular shield in water-deficient condition. Tardigrade-specific intrinsically disordered proteins (TDPs) are essential for desiccation tolerance by forming non-crystalline amorphous solids upon desiccation, and this vitrified state mirrors their protective capabilities.</text>
</comment>
<comment type="similarity">
    <text evidence="1">Belongs to the Secretory-abundant heat soluble protein (SAHS) family.</text>
</comment>
<comment type="caution">
    <text evidence="4">The sequence shown here is derived from an EMBL/GenBank/DDBJ whole genome shotgun (WGS) entry which is preliminary data.</text>
</comment>
<accession>A0A1D1UQJ5</accession>
<protein>
    <submittedName>
        <fullName evidence="4">SAHS7</fullName>
    </submittedName>
</protein>
<evidence type="ECO:0000313" key="5">
    <source>
        <dbReference type="Proteomes" id="UP000186922"/>
    </source>
</evidence>
<keyword evidence="2" id="KW-0346">Stress response</keyword>
<evidence type="ECO:0000313" key="4">
    <source>
        <dbReference type="EMBL" id="GAU89932.1"/>
    </source>
</evidence>
<dbReference type="AlphaFoldDB" id="A0A1D1UQJ5"/>
<evidence type="ECO:0000256" key="1">
    <source>
        <dbReference type="ARBA" id="ARBA00006119"/>
    </source>
</evidence>
<name>A0A1D1UQJ5_RAMVA</name>
<organism evidence="4 5">
    <name type="scientific">Ramazzottius varieornatus</name>
    <name type="common">Water bear</name>
    <name type="synonym">Tardigrade</name>
    <dbReference type="NCBI Taxonomy" id="947166"/>
    <lineage>
        <taxon>Eukaryota</taxon>
        <taxon>Metazoa</taxon>
        <taxon>Ecdysozoa</taxon>
        <taxon>Tardigrada</taxon>
        <taxon>Eutardigrada</taxon>
        <taxon>Parachela</taxon>
        <taxon>Hypsibioidea</taxon>
        <taxon>Ramazzottiidae</taxon>
        <taxon>Ramazzottius</taxon>
    </lineage>
</organism>
<reference evidence="4 5" key="1">
    <citation type="journal article" date="2016" name="Nat. Commun.">
        <title>Extremotolerant tardigrade genome and improved radiotolerance of human cultured cells by tardigrade-unique protein.</title>
        <authorList>
            <person name="Hashimoto T."/>
            <person name="Horikawa D.D."/>
            <person name="Saito Y."/>
            <person name="Kuwahara H."/>
            <person name="Kozuka-Hata H."/>
            <person name="Shin-I T."/>
            <person name="Minakuchi Y."/>
            <person name="Ohishi K."/>
            <person name="Motoyama A."/>
            <person name="Aizu T."/>
            <person name="Enomoto A."/>
            <person name="Kondo K."/>
            <person name="Tanaka S."/>
            <person name="Hara Y."/>
            <person name="Koshikawa S."/>
            <person name="Sagara H."/>
            <person name="Miura T."/>
            <person name="Yokobori S."/>
            <person name="Miyagawa K."/>
            <person name="Suzuki Y."/>
            <person name="Kubo T."/>
            <person name="Oyama M."/>
            <person name="Kohara Y."/>
            <person name="Fujiyama A."/>
            <person name="Arakawa K."/>
            <person name="Katayama T."/>
            <person name="Toyoda A."/>
            <person name="Kunieda T."/>
        </authorList>
    </citation>
    <scope>NUCLEOTIDE SEQUENCE [LARGE SCALE GENOMIC DNA]</scope>
    <source>
        <strain evidence="4 5">YOKOZUNA-1</strain>
    </source>
</reference>
<evidence type="ECO:0000256" key="3">
    <source>
        <dbReference type="ARBA" id="ARBA00045493"/>
    </source>
</evidence>
<evidence type="ECO:0000256" key="2">
    <source>
        <dbReference type="ARBA" id="ARBA00023016"/>
    </source>
</evidence>